<feature type="site" description="Important for substrate specificity" evidence="5">
    <location>
        <position position="73"/>
    </location>
</feature>
<comment type="similarity">
    <text evidence="5">Belongs to the Maf family. YceF subfamily.</text>
</comment>
<dbReference type="AlphaFoldDB" id="A0AAU8A430"/>
<dbReference type="CDD" id="cd00555">
    <property type="entry name" value="Maf"/>
    <property type="match status" value="1"/>
</dbReference>
<dbReference type="InterPro" id="IPR029001">
    <property type="entry name" value="ITPase-like_fam"/>
</dbReference>
<proteinExistence type="inferred from homology"/>
<evidence type="ECO:0000256" key="2">
    <source>
        <dbReference type="ARBA" id="ARBA00022490"/>
    </source>
</evidence>
<evidence type="ECO:0000256" key="1">
    <source>
        <dbReference type="ARBA" id="ARBA00004496"/>
    </source>
</evidence>
<feature type="site" description="Important for substrate specificity" evidence="5">
    <location>
        <position position="155"/>
    </location>
</feature>
<keyword evidence="3 5" id="KW-0378">Hydrolase</keyword>
<dbReference type="GO" id="GO:0009117">
    <property type="term" value="P:nucleotide metabolic process"/>
    <property type="evidence" value="ECO:0007669"/>
    <property type="project" value="UniProtKB-KW"/>
</dbReference>
<evidence type="ECO:0000256" key="3">
    <source>
        <dbReference type="ARBA" id="ARBA00022801"/>
    </source>
</evidence>
<keyword evidence="4 5" id="KW-0546">Nucleotide metabolism</keyword>
<dbReference type="GO" id="GO:0005737">
    <property type="term" value="C:cytoplasm"/>
    <property type="evidence" value="ECO:0007669"/>
    <property type="project" value="UniProtKB-SubCell"/>
</dbReference>
<comment type="caution">
    <text evidence="5">Lacks conserved residue(s) required for the propagation of feature annotation.</text>
</comment>
<evidence type="ECO:0000256" key="4">
    <source>
        <dbReference type="ARBA" id="ARBA00023080"/>
    </source>
</evidence>
<dbReference type="EC" id="3.6.1.-" evidence="5"/>
<dbReference type="InterPro" id="IPR003697">
    <property type="entry name" value="Maf-like"/>
</dbReference>
<reference evidence="6" key="1">
    <citation type="submission" date="2022-06" db="EMBL/GenBank/DDBJ databases">
        <title>New Polynucleobacter species.</title>
        <authorList>
            <person name="Hahn M.W."/>
        </authorList>
    </citation>
    <scope>NUCLEOTIDE SEQUENCE</scope>
    <source>
        <strain evidence="6">UK-FUSCHL-C3</strain>
    </source>
</reference>
<protein>
    <recommendedName>
        <fullName evidence="5">7-methyl-GTP pyrophosphatase</fullName>
        <shortName evidence="5">m(7)GTP pyrophosphatase</shortName>
        <ecNumber evidence="5">3.6.1.-</ecNumber>
    </recommendedName>
</protein>
<gene>
    <name evidence="6" type="ORF">NKE59_02415</name>
</gene>
<accession>A0AAU8A430</accession>
<name>A0AAU8A430_9BURK</name>
<dbReference type="PANTHER" id="PTHR43213">
    <property type="entry name" value="BIFUNCTIONAL DTTP/UTP PYROPHOSPHATASE/METHYLTRANSFERASE PROTEIN-RELATED"/>
    <property type="match status" value="1"/>
</dbReference>
<dbReference type="PIRSF" id="PIRSF006305">
    <property type="entry name" value="Maf"/>
    <property type="match status" value="1"/>
</dbReference>
<comment type="function">
    <text evidence="5">Nucleoside triphosphate pyrophosphatase that hydrolyzes 7-methyl-GTP (m(7)GTP). May have a dual role in cell division arrest and in preventing the incorporation of modified nucleotides into cellular nucleic acids.</text>
</comment>
<evidence type="ECO:0000313" key="6">
    <source>
        <dbReference type="EMBL" id="XCC58164.1"/>
    </source>
</evidence>
<evidence type="ECO:0000256" key="5">
    <source>
        <dbReference type="HAMAP-Rule" id="MF_00528"/>
    </source>
</evidence>
<dbReference type="RefSeq" id="WP_353439333.1">
    <property type="nucleotide sequence ID" value="NZ_CP099959.1"/>
</dbReference>
<feature type="active site" description="Proton acceptor" evidence="5">
    <location>
        <position position="72"/>
    </location>
</feature>
<organism evidence="6">
    <name type="scientific">Polynucleobacter sp. UK-FUSCHL-C3</name>
    <dbReference type="NCBI Taxonomy" id="2955208"/>
    <lineage>
        <taxon>Bacteria</taxon>
        <taxon>Pseudomonadati</taxon>
        <taxon>Pseudomonadota</taxon>
        <taxon>Betaproteobacteria</taxon>
        <taxon>Burkholderiales</taxon>
        <taxon>Burkholderiaceae</taxon>
        <taxon>Polynucleobacter</taxon>
    </lineage>
</organism>
<dbReference type="PANTHER" id="PTHR43213:SF10">
    <property type="entry name" value="7-METHYL-GTP PYROPHOSPHATASE"/>
    <property type="match status" value="1"/>
</dbReference>
<dbReference type="Pfam" id="PF02545">
    <property type="entry name" value="Maf"/>
    <property type="match status" value="1"/>
</dbReference>
<comment type="subcellular location">
    <subcellularLocation>
        <location evidence="1 5">Cytoplasm</location>
    </subcellularLocation>
</comment>
<comment type="catalytic activity">
    <reaction evidence="5">
        <text>N(7)-methyl-GTP + H2O = N(7)-methyl-GMP + diphosphate + H(+)</text>
        <dbReference type="Rhea" id="RHEA:58744"/>
        <dbReference type="ChEBI" id="CHEBI:15377"/>
        <dbReference type="ChEBI" id="CHEBI:15378"/>
        <dbReference type="ChEBI" id="CHEBI:33019"/>
        <dbReference type="ChEBI" id="CHEBI:58285"/>
        <dbReference type="ChEBI" id="CHEBI:87133"/>
    </reaction>
</comment>
<comment type="cofactor">
    <cofactor evidence="5">
        <name>a divalent metal cation</name>
        <dbReference type="ChEBI" id="CHEBI:60240"/>
    </cofactor>
</comment>
<dbReference type="Gene3D" id="3.90.950.10">
    <property type="match status" value="1"/>
</dbReference>
<dbReference type="HAMAP" id="MF_00528">
    <property type="entry name" value="Maf"/>
    <property type="match status" value="1"/>
</dbReference>
<sequence>MANTKQLVLASSSIYRRQLLERLGLPFTIASPDVDETPLKHELPETMTRRLAQLKASALSKQFPEAWIIGSDQSADLHGQIIGKPGNHERALAQLKQMQGQTVVFHTALCLLKGKEYKTLSVPTLVRFRNLPDESLENYLRIEKPYDCAGSAKSEGMGIILLERIESDDPTALIGLPLIALSGLLREAGFVIPHV</sequence>
<feature type="site" description="Important for substrate specificity" evidence="5">
    <location>
        <position position="15"/>
    </location>
</feature>
<dbReference type="SUPFAM" id="SSF52972">
    <property type="entry name" value="ITPase-like"/>
    <property type="match status" value="1"/>
</dbReference>
<dbReference type="NCBIfam" id="TIGR00172">
    <property type="entry name" value="maf"/>
    <property type="match status" value="1"/>
</dbReference>
<dbReference type="EMBL" id="CP099959">
    <property type="protein sequence ID" value="XCC58164.1"/>
    <property type="molecule type" value="Genomic_DNA"/>
</dbReference>
<dbReference type="GO" id="GO:0047429">
    <property type="term" value="F:nucleoside triphosphate diphosphatase activity"/>
    <property type="evidence" value="ECO:0007669"/>
    <property type="project" value="InterPro"/>
</dbReference>
<keyword evidence="2 5" id="KW-0963">Cytoplasm</keyword>